<dbReference type="GO" id="GO:0005634">
    <property type="term" value="C:nucleus"/>
    <property type="evidence" value="ECO:0007669"/>
    <property type="project" value="UniProtKB-SubCell"/>
</dbReference>
<accession>A0AAD4BV17</accession>
<proteinExistence type="predicted"/>
<dbReference type="PANTHER" id="PTHR46481:SF10">
    <property type="entry name" value="ZINC FINGER BED DOMAIN-CONTAINING PROTEIN 39"/>
    <property type="match status" value="1"/>
</dbReference>
<dbReference type="GO" id="GO:0008270">
    <property type="term" value="F:zinc ion binding"/>
    <property type="evidence" value="ECO:0007669"/>
    <property type="project" value="UniProtKB-KW"/>
</dbReference>
<organism evidence="6 7">
    <name type="scientific">Boletus edulis BED1</name>
    <dbReference type="NCBI Taxonomy" id="1328754"/>
    <lineage>
        <taxon>Eukaryota</taxon>
        <taxon>Fungi</taxon>
        <taxon>Dikarya</taxon>
        <taxon>Basidiomycota</taxon>
        <taxon>Agaricomycotina</taxon>
        <taxon>Agaricomycetes</taxon>
        <taxon>Agaricomycetidae</taxon>
        <taxon>Boletales</taxon>
        <taxon>Boletineae</taxon>
        <taxon>Boletaceae</taxon>
        <taxon>Boletoideae</taxon>
        <taxon>Boletus</taxon>
    </lineage>
</organism>
<evidence type="ECO:0000313" key="6">
    <source>
        <dbReference type="EMBL" id="KAF8440934.1"/>
    </source>
</evidence>
<keyword evidence="4" id="KW-0862">Zinc</keyword>
<dbReference type="InterPro" id="IPR012337">
    <property type="entry name" value="RNaseH-like_sf"/>
</dbReference>
<keyword evidence="3" id="KW-0863">Zinc-finger</keyword>
<name>A0AAD4BV17_BOLED</name>
<dbReference type="EMBL" id="WHUW01000011">
    <property type="protein sequence ID" value="KAF8440934.1"/>
    <property type="molecule type" value="Genomic_DNA"/>
</dbReference>
<dbReference type="AlphaFoldDB" id="A0AAD4BV17"/>
<dbReference type="Proteomes" id="UP001194468">
    <property type="component" value="Unassembled WGS sequence"/>
</dbReference>
<evidence type="ECO:0000256" key="1">
    <source>
        <dbReference type="ARBA" id="ARBA00004123"/>
    </source>
</evidence>
<evidence type="ECO:0000313" key="7">
    <source>
        <dbReference type="Proteomes" id="UP001194468"/>
    </source>
</evidence>
<comment type="caution">
    <text evidence="6">The sequence shown here is derived from an EMBL/GenBank/DDBJ whole genome shotgun (WGS) entry which is preliminary data.</text>
</comment>
<gene>
    <name evidence="6" type="ORF">L210DRAFT_3400513</name>
</gene>
<keyword evidence="5" id="KW-0539">Nucleus</keyword>
<dbReference type="InterPro" id="IPR052035">
    <property type="entry name" value="ZnF_BED_domain_contain"/>
</dbReference>
<dbReference type="PANTHER" id="PTHR46481">
    <property type="entry name" value="ZINC FINGER BED DOMAIN-CONTAINING PROTEIN 4"/>
    <property type="match status" value="1"/>
</dbReference>
<dbReference type="SUPFAM" id="SSF53098">
    <property type="entry name" value="Ribonuclease H-like"/>
    <property type="match status" value="1"/>
</dbReference>
<reference evidence="6" key="1">
    <citation type="submission" date="2019-10" db="EMBL/GenBank/DDBJ databases">
        <authorList>
            <consortium name="DOE Joint Genome Institute"/>
            <person name="Kuo A."/>
            <person name="Miyauchi S."/>
            <person name="Kiss E."/>
            <person name="Drula E."/>
            <person name="Kohler A."/>
            <person name="Sanchez-Garcia M."/>
            <person name="Andreopoulos B."/>
            <person name="Barry K.W."/>
            <person name="Bonito G."/>
            <person name="Buee M."/>
            <person name="Carver A."/>
            <person name="Chen C."/>
            <person name="Cichocki N."/>
            <person name="Clum A."/>
            <person name="Culley D."/>
            <person name="Crous P.W."/>
            <person name="Fauchery L."/>
            <person name="Girlanda M."/>
            <person name="Hayes R."/>
            <person name="Keri Z."/>
            <person name="LaButti K."/>
            <person name="Lipzen A."/>
            <person name="Lombard V."/>
            <person name="Magnuson J."/>
            <person name="Maillard F."/>
            <person name="Morin E."/>
            <person name="Murat C."/>
            <person name="Nolan M."/>
            <person name="Ohm R."/>
            <person name="Pangilinan J."/>
            <person name="Pereira M."/>
            <person name="Perotto S."/>
            <person name="Peter M."/>
            <person name="Riley R."/>
            <person name="Sitrit Y."/>
            <person name="Stielow B."/>
            <person name="Szollosi G."/>
            <person name="Zifcakova L."/>
            <person name="Stursova M."/>
            <person name="Spatafora J.W."/>
            <person name="Tedersoo L."/>
            <person name="Vaario L.-M."/>
            <person name="Yamada A."/>
            <person name="Yan M."/>
            <person name="Wang P."/>
            <person name="Xu J."/>
            <person name="Bruns T."/>
            <person name="Baldrian P."/>
            <person name="Vilgalys R."/>
            <person name="Henrissat B."/>
            <person name="Grigoriev I.V."/>
            <person name="Hibbett D."/>
            <person name="Nagy L.G."/>
            <person name="Martin F.M."/>
        </authorList>
    </citation>
    <scope>NUCLEOTIDE SEQUENCE</scope>
    <source>
        <strain evidence="6">BED1</strain>
    </source>
</reference>
<evidence type="ECO:0000256" key="4">
    <source>
        <dbReference type="ARBA" id="ARBA00022833"/>
    </source>
</evidence>
<sequence length="94" mass="10586">MITEELLIDFCELVGEHSGENLAHAIYNTLNLYGLNGHVSAINADNASNNNTMVEHLTRLLQDDFIDFSPSHVQMRCMPHTVHLTALEVCRMPH</sequence>
<evidence type="ECO:0000256" key="2">
    <source>
        <dbReference type="ARBA" id="ARBA00022723"/>
    </source>
</evidence>
<keyword evidence="7" id="KW-1185">Reference proteome</keyword>
<evidence type="ECO:0000256" key="3">
    <source>
        <dbReference type="ARBA" id="ARBA00022771"/>
    </source>
</evidence>
<comment type="subcellular location">
    <subcellularLocation>
        <location evidence="1">Nucleus</location>
    </subcellularLocation>
</comment>
<evidence type="ECO:0000256" key="5">
    <source>
        <dbReference type="ARBA" id="ARBA00023242"/>
    </source>
</evidence>
<keyword evidence="2" id="KW-0479">Metal-binding</keyword>
<reference evidence="6" key="2">
    <citation type="journal article" date="2020" name="Nat. Commun.">
        <title>Large-scale genome sequencing of mycorrhizal fungi provides insights into the early evolution of symbiotic traits.</title>
        <authorList>
            <person name="Miyauchi S."/>
            <person name="Kiss E."/>
            <person name="Kuo A."/>
            <person name="Drula E."/>
            <person name="Kohler A."/>
            <person name="Sanchez-Garcia M."/>
            <person name="Morin E."/>
            <person name="Andreopoulos B."/>
            <person name="Barry K.W."/>
            <person name="Bonito G."/>
            <person name="Buee M."/>
            <person name="Carver A."/>
            <person name="Chen C."/>
            <person name="Cichocki N."/>
            <person name="Clum A."/>
            <person name="Culley D."/>
            <person name="Crous P.W."/>
            <person name="Fauchery L."/>
            <person name="Girlanda M."/>
            <person name="Hayes R.D."/>
            <person name="Keri Z."/>
            <person name="LaButti K."/>
            <person name="Lipzen A."/>
            <person name="Lombard V."/>
            <person name="Magnuson J."/>
            <person name="Maillard F."/>
            <person name="Murat C."/>
            <person name="Nolan M."/>
            <person name="Ohm R.A."/>
            <person name="Pangilinan J."/>
            <person name="Pereira M.F."/>
            <person name="Perotto S."/>
            <person name="Peter M."/>
            <person name="Pfister S."/>
            <person name="Riley R."/>
            <person name="Sitrit Y."/>
            <person name="Stielow J.B."/>
            <person name="Szollosi G."/>
            <person name="Zifcakova L."/>
            <person name="Stursova M."/>
            <person name="Spatafora J.W."/>
            <person name="Tedersoo L."/>
            <person name="Vaario L.M."/>
            <person name="Yamada A."/>
            <person name="Yan M."/>
            <person name="Wang P."/>
            <person name="Xu J."/>
            <person name="Bruns T."/>
            <person name="Baldrian P."/>
            <person name="Vilgalys R."/>
            <person name="Dunand C."/>
            <person name="Henrissat B."/>
            <person name="Grigoriev I.V."/>
            <person name="Hibbett D."/>
            <person name="Nagy L.G."/>
            <person name="Martin F.M."/>
        </authorList>
    </citation>
    <scope>NUCLEOTIDE SEQUENCE</scope>
    <source>
        <strain evidence="6">BED1</strain>
    </source>
</reference>
<protein>
    <submittedName>
        <fullName evidence="6">Uncharacterized protein</fullName>
    </submittedName>
</protein>